<dbReference type="Gene3D" id="3.90.79.10">
    <property type="entry name" value="Nucleoside Triphosphate Pyrophosphohydrolase"/>
    <property type="match status" value="1"/>
</dbReference>
<proteinExistence type="inferred from homology"/>
<sequence>MFKPNTTVACVVVCQDKFLLVEETEDGKQVYNQPAGHLEADESLLDAAKRELYEETGLSLDPEYLLGVYQSQVKDKGIQYLRFCYVIELDGDYPETNPQDSDITAAHWLTYKEIEAKQDQLRSPMVKICIDDYRQGYELPLESVKTYF</sequence>
<dbReference type="EC" id="3.6.1.-" evidence="6"/>
<dbReference type="GO" id="GO:0004787">
    <property type="term" value="F:thiamine diphosphate phosphatase activity"/>
    <property type="evidence" value="ECO:0007669"/>
    <property type="project" value="InterPro"/>
</dbReference>
<dbReference type="InterPro" id="IPR033713">
    <property type="entry name" value="NudJ"/>
</dbReference>
<dbReference type="Pfam" id="PF00293">
    <property type="entry name" value="NUDIX"/>
    <property type="match status" value="1"/>
</dbReference>
<dbReference type="PANTHER" id="PTHR43736">
    <property type="entry name" value="ADP-RIBOSE PYROPHOSPHATASE"/>
    <property type="match status" value="1"/>
</dbReference>
<evidence type="ECO:0000313" key="8">
    <source>
        <dbReference type="EMBL" id="KMT65287.1"/>
    </source>
</evidence>
<evidence type="ECO:0000256" key="3">
    <source>
        <dbReference type="ARBA" id="ARBA00011245"/>
    </source>
</evidence>
<comment type="caution">
    <text evidence="8">The sequence shown here is derived from an EMBL/GenBank/DDBJ whole genome shotgun (WGS) entry which is preliminary data.</text>
</comment>
<keyword evidence="5 6" id="KW-0378">Hydrolase</keyword>
<evidence type="ECO:0000259" key="7">
    <source>
        <dbReference type="PROSITE" id="PS51462"/>
    </source>
</evidence>
<evidence type="ECO:0000313" key="9">
    <source>
        <dbReference type="Proteomes" id="UP000037600"/>
    </source>
</evidence>
<dbReference type="GO" id="GO:0017110">
    <property type="term" value="F:nucleoside diphosphate phosphatase activity"/>
    <property type="evidence" value="ECO:0007669"/>
    <property type="project" value="InterPro"/>
</dbReference>
<keyword evidence="6" id="KW-0460">Magnesium</keyword>
<dbReference type="AlphaFoldDB" id="A0A0J8GRG0"/>
<gene>
    <name evidence="6" type="primary">nudJ</name>
    <name evidence="8" type="ORF">XM47_09640</name>
</gene>
<organism evidence="8 9">
    <name type="scientific">Catenovulum maritimum</name>
    <dbReference type="NCBI Taxonomy" id="1513271"/>
    <lineage>
        <taxon>Bacteria</taxon>
        <taxon>Pseudomonadati</taxon>
        <taxon>Pseudomonadota</taxon>
        <taxon>Gammaproteobacteria</taxon>
        <taxon>Alteromonadales</taxon>
        <taxon>Alteromonadaceae</taxon>
        <taxon>Catenovulum</taxon>
    </lineage>
</organism>
<reference evidence="8 9" key="1">
    <citation type="submission" date="2015-04" db="EMBL/GenBank/DDBJ databases">
        <title>Draft Genome Sequence of the Novel Agar-Digesting Marine Bacterium Q1.</title>
        <authorList>
            <person name="Li Y."/>
            <person name="Li D."/>
            <person name="Chen G."/>
            <person name="Du Z."/>
        </authorList>
    </citation>
    <scope>NUCLEOTIDE SEQUENCE [LARGE SCALE GENOMIC DNA]</scope>
    <source>
        <strain evidence="8 9">Q1</strain>
    </source>
</reference>
<dbReference type="Proteomes" id="UP000037600">
    <property type="component" value="Unassembled WGS sequence"/>
</dbReference>
<dbReference type="STRING" id="1513271.XM47_09640"/>
<dbReference type="InterPro" id="IPR020084">
    <property type="entry name" value="NUDIX_hydrolase_CS"/>
</dbReference>
<comment type="cofactor">
    <cofactor evidence="1 6">
        <name>Mg(2+)</name>
        <dbReference type="ChEBI" id="CHEBI:18420"/>
    </cofactor>
</comment>
<accession>A0A0J8GRG0</accession>
<dbReference type="CDD" id="cd03675">
    <property type="entry name" value="NUDIX_Hydrolase"/>
    <property type="match status" value="1"/>
</dbReference>
<evidence type="ECO:0000256" key="4">
    <source>
        <dbReference type="ARBA" id="ARBA00015552"/>
    </source>
</evidence>
<keyword evidence="9" id="KW-1185">Reference proteome</keyword>
<dbReference type="PATRIC" id="fig|1513271.3.peg.1959"/>
<evidence type="ECO:0000256" key="5">
    <source>
        <dbReference type="ARBA" id="ARBA00022801"/>
    </source>
</evidence>
<dbReference type="GO" id="GO:0017111">
    <property type="term" value="F:ribonucleoside triphosphate phosphatase activity"/>
    <property type="evidence" value="ECO:0007669"/>
    <property type="project" value="InterPro"/>
</dbReference>
<dbReference type="EMBL" id="LAZL01000012">
    <property type="protein sequence ID" value="KMT65287.1"/>
    <property type="molecule type" value="Genomic_DNA"/>
</dbReference>
<dbReference type="SUPFAM" id="SSF55811">
    <property type="entry name" value="Nudix"/>
    <property type="match status" value="1"/>
</dbReference>
<feature type="domain" description="Nudix hydrolase" evidence="7">
    <location>
        <begin position="3"/>
        <end position="134"/>
    </location>
</feature>
<evidence type="ECO:0000256" key="1">
    <source>
        <dbReference type="ARBA" id="ARBA00001946"/>
    </source>
</evidence>
<dbReference type="PANTHER" id="PTHR43736:SF1">
    <property type="entry name" value="DIHYDRONEOPTERIN TRIPHOSPHATE DIPHOSPHATASE"/>
    <property type="match status" value="1"/>
</dbReference>
<dbReference type="PROSITE" id="PS00893">
    <property type="entry name" value="NUDIX_BOX"/>
    <property type="match status" value="1"/>
</dbReference>
<dbReference type="PROSITE" id="PS51462">
    <property type="entry name" value="NUDIX"/>
    <property type="match status" value="1"/>
</dbReference>
<dbReference type="InterPro" id="IPR000086">
    <property type="entry name" value="NUDIX_hydrolase_dom"/>
</dbReference>
<comment type="subunit">
    <text evidence="3 6">Monomer.</text>
</comment>
<name>A0A0J8GRG0_9ALTE</name>
<dbReference type="InterPro" id="IPR015797">
    <property type="entry name" value="NUDIX_hydrolase-like_dom_sf"/>
</dbReference>
<evidence type="ECO:0000256" key="2">
    <source>
        <dbReference type="ARBA" id="ARBA00007608"/>
    </source>
</evidence>
<dbReference type="OrthoDB" id="8594221at2"/>
<protein>
    <recommendedName>
        <fullName evidence="4 6">Phosphatase NudJ</fullName>
        <ecNumber evidence="6">3.6.1.-</ecNumber>
    </recommendedName>
</protein>
<evidence type="ECO:0000256" key="6">
    <source>
        <dbReference type="RuleBase" id="RU364043"/>
    </source>
</evidence>
<comment type="similarity">
    <text evidence="2 6">Belongs to the Nudix hydrolase family. NudJ subfamily.</text>
</comment>
<dbReference type="RefSeq" id="WP_048692052.1">
    <property type="nucleotide sequence ID" value="NZ_KQ130489.1"/>
</dbReference>